<evidence type="ECO:0000256" key="2">
    <source>
        <dbReference type="ARBA" id="ARBA00022692"/>
    </source>
</evidence>
<dbReference type="OMA" id="MACFANS"/>
<dbReference type="EnsemblMetazoa" id="XM_038205064.1">
    <property type="protein sequence ID" value="XP_038060992.1"/>
    <property type="gene ID" value="LOC119731791"/>
</dbReference>
<proteinExistence type="predicted"/>
<evidence type="ECO:0000313" key="10">
    <source>
        <dbReference type="EnsemblMetazoa" id="XP_038060992.1"/>
    </source>
</evidence>
<sequence>MAYFTTSLPYNSWNDCVGVTNITETFSTPSSDGRFGLRTLCLSVEAFGIVVNSAFLFVVYRHKPLHNVTNIYLANLAVADIMVLVFGVVATILNTSSYRPVEWVGCAYQVAVTLSYFSESILSGDGCRILQPPRKLVNSETSAEICRLIYQEPRRLFHSDLVKVLPFFILLIFNVVVYSRIIRALRRSFLIRHSKSNRQQVISSPRWIKNIRRSRVRITRMLAINTIVFFSCNLMMAVLVIASYIQNVLGTELRFLEDDQATVYSYALLLFNSSINPLVYVLTNESYRQGFWDAFMPCWRHPKPVNKPAVFNLQII</sequence>
<dbReference type="Gene3D" id="1.20.1070.10">
    <property type="entry name" value="Rhodopsin 7-helix transmembrane proteins"/>
    <property type="match status" value="2"/>
</dbReference>
<evidence type="ECO:0000256" key="1">
    <source>
        <dbReference type="ARBA" id="ARBA00004141"/>
    </source>
</evidence>
<evidence type="ECO:0000256" key="4">
    <source>
        <dbReference type="ARBA" id="ARBA00023040"/>
    </source>
</evidence>
<keyword evidence="11" id="KW-1185">Reference proteome</keyword>
<dbReference type="InterPro" id="IPR000276">
    <property type="entry name" value="GPCR_Rhodpsn"/>
</dbReference>
<dbReference type="GeneID" id="119731791"/>
<dbReference type="PANTHER" id="PTHR24243:SF208">
    <property type="entry name" value="PYROKININ-1 RECEPTOR"/>
    <property type="match status" value="1"/>
</dbReference>
<dbReference type="SMART" id="SM01381">
    <property type="entry name" value="7TM_GPCR_Srsx"/>
    <property type="match status" value="1"/>
</dbReference>
<dbReference type="RefSeq" id="XP_038060992.1">
    <property type="nucleotide sequence ID" value="XM_038205064.1"/>
</dbReference>
<evidence type="ECO:0000256" key="8">
    <source>
        <dbReference type="SAM" id="Phobius"/>
    </source>
</evidence>
<feature type="transmembrane region" description="Helical" evidence="8">
    <location>
        <begin position="72"/>
        <end position="93"/>
    </location>
</feature>
<evidence type="ECO:0000256" key="6">
    <source>
        <dbReference type="ARBA" id="ARBA00023170"/>
    </source>
</evidence>
<keyword evidence="4" id="KW-0297">G-protein coupled receptor</keyword>
<protein>
    <recommendedName>
        <fullName evidence="9">G-protein coupled receptors family 1 profile domain-containing protein</fullName>
    </recommendedName>
</protein>
<evidence type="ECO:0000313" key="11">
    <source>
        <dbReference type="Proteomes" id="UP000887568"/>
    </source>
</evidence>
<dbReference type="Pfam" id="PF00001">
    <property type="entry name" value="7tm_1"/>
    <property type="match status" value="2"/>
</dbReference>
<organism evidence="10 11">
    <name type="scientific">Patiria miniata</name>
    <name type="common">Bat star</name>
    <name type="synonym">Asterina miniata</name>
    <dbReference type="NCBI Taxonomy" id="46514"/>
    <lineage>
        <taxon>Eukaryota</taxon>
        <taxon>Metazoa</taxon>
        <taxon>Echinodermata</taxon>
        <taxon>Eleutherozoa</taxon>
        <taxon>Asterozoa</taxon>
        <taxon>Asteroidea</taxon>
        <taxon>Valvatacea</taxon>
        <taxon>Valvatida</taxon>
        <taxon>Asterinidae</taxon>
        <taxon>Patiria</taxon>
    </lineage>
</organism>
<dbReference type="SUPFAM" id="SSF81321">
    <property type="entry name" value="Family A G protein-coupled receptor-like"/>
    <property type="match status" value="1"/>
</dbReference>
<name>A0A914AAV1_PATMI</name>
<dbReference type="GO" id="GO:0005886">
    <property type="term" value="C:plasma membrane"/>
    <property type="evidence" value="ECO:0007669"/>
    <property type="project" value="TreeGrafter"/>
</dbReference>
<evidence type="ECO:0000256" key="7">
    <source>
        <dbReference type="ARBA" id="ARBA00023224"/>
    </source>
</evidence>
<reference evidence="10" key="1">
    <citation type="submission" date="2022-11" db="UniProtKB">
        <authorList>
            <consortium name="EnsemblMetazoa"/>
        </authorList>
    </citation>
    <scope>IDENTIFICATION</scope>
</reference>
<accession>A0A914AAV1</accession>
<dbReference type="PROSITE" id="PS50262">
    <property type="entry name" value="G_PROTEIN_RECEP_F1_2"/>
    <property type="match status" value="2"/>
</dbReference>
<dbReference type="Proteomes" id="UP000887568">
    <property type="component" value="Unplaced"/>
</dbReference>
<dbReference type="PRINTS" id="PR00237">
    <property type="entry name" value="GPCRRHODOPSN"/>
</dbReference>
<feature type="domain" description="G-protein coupled receptors family 1 profile" evidence="9">
    <location>
        <begin position="51"/>
        <end position="106"/>
    </location>
</feature>
<evidence type="ECO:0000259" key="9">
    <source>
        <dbReference type="PROSITE" id="PS50262"/>
    </source>
</evidence>
<dbReference type="OrthoDB" id="10036964at2759"/>
<comment type="subcellular location">
    <subcellularLocation>
        <location evidence="1">Membrane</location>
        <topology evidence="1">Multi-pass membrane protein</topology>
    </subcellularLocation>
</comment>
<feature type="transmembrane region" description="Helical" evidence="8">
    <location>
        <begin position="264"/>
        <end position="282"/>
    </location>
</feature>
<feature type="transmembrane region" description="Helical" evidence="8">
    <location>
        <begin position="222"/>
        <end position="244"/>
    </location>
</feature>
<feature type="domain" description="G-protein coupled receptors family 1 profile" evidence="9">
    <location>
        <begin position="164"/>
        <end position="280"/>
    </location>
</feature>
<dbReference type="GO" id="GO:0004930">
    <property type="term" value="F:G protein-coupled receptor activity"/>
    <property type="evidence" value="ECO:0007669"/>
    <property type="project" value="UniProtKB-KW"/>
</dbReference>
<dbReference type="PANTHER" id="PTHR24243">
    <property type="entry name" value="G-PROTEIN COUPLED RECEPTOR"/>
    <property type="match status" value="1"/>
</dbReference>
<feature type="transmembrane region" description="Helical" evidence="8">
    <location>
        <begin position="35"/>
        <end position="60"/>
    </location>
</feature>
<evidence type="ECO:0000256" key="3">
    <source>
        <dbReference type="ARBA" id="ARBA00022989"/>
    </source>
</evidence>
<evidence type="ECO:0000256" key="5">
    <source>
        <dbReference type="ARBA" id="ARBA00023136"/>
    </source>
</evidence>
<dbReference type="AlphaFoldDB" id="A0A914AAV1"/>
<keyword evidence="2 8" id="KW-0812">Transmembrane</keyword>
<dbReference type="InterPro" id="IPR017452">
    <property type="entry name" value="GPCR_Rhodpsn_7TM"/>
</dbReference>
<feature type="transmembrane region" description="Helical" evidence="8">
    <location>
        <begin position="164"/>
        <end position="182"/>
    </location>
</feature>
<keyword evidence="3 8" id="KW-1133">Transmembrane helix</keyword>
<keyword evidence="5 8" id="KW-0472">Membrane</keyword>
<keyword evidence="7" id="KW-0807">Transducer</keyword>
<keyword evidence="6" id="KW-0675">Receptor</keyword>